<comment type="pathway">
    <text evidence="1">Cofactor biosynthesis; (R)-pantothenate biosynthesis; (R)-pantoate from 3-methyl-2-oxobutanoate: step 1/2.</text>
</comment>
<dbReference type="UniPathway" id="UPA00028">
    <property type="reaction ID" value="UER00003"/>
</dbReference>
<dbReference type="GO" id="GO:0015979">
    <property type="term" value="P:photosynthesis"/>
    <property type="evidence" value="ECO:0007669"/>
    <property type="project" value="UniProtKB-KW"/>
</dbReference>
<dbReference type="OrthoDB" id="425211at2759"/>
<dbReference type="PANTHER" id="PTHR20881:SF0">
    <property type="entry name" value="3-METHYL-2-OXOBUTANOATE HYDROXYMETHYLTRANSFERASE"/>
    <property type="match status" value="1"/>
</dbReference>
<evidence type="ECO:0000256" key="7">
    <source>
        <dbReference type="SAM" id="MobiDB-lite"/>
    </source>
</evidence>
<dbReference type="EMBL" id="JACEFO010003178">
    <property type="protein sequence ID" value="KAF8643664.1"/>
    <property type="molecule type" value="Genomic_DNA"/>
</dbReference>
<dbReference type="PANTHER" id="PTHR20881">
    <property type="entry name" value="3-METHYL-2-OXOBUTANOATE HYDROXYMETHYLTRANSFERASE"/>
    <property type="match status" value="1"/>
</dbReference>
<dbReference type="Gene3D" id="3.20.20.60">
    <property type="entry name" value="Phosphoenolpyruvate-binding domains"/>
    <property type="match status" value="2"/>
</dbReference>
<feature type="region of interest" description="Disordered" evidence="7">
    <location>
        <begin position="46"/>
        <end position="68"/>
    </location>
</feature>
<keyword evidence="5" id="KW-0808">Transferase</keyword>
<dbReference type="GO" id="GO:0015940">
    <property type="term" value="P:pantothenate biosynthetic process"/>
    <property type="evidence" value="ECO:0007669"/>
    <property type="project" value="UniProtKB-UniPathway"/>
</dbReference>
<dbReference type="Pfam" id="PF02548">
    <property type="entry name" value="Pantoate_transf"/>
    <property type="match status" value="2"/>
</dbReference>
<dbReference type="SUPFAM" id="SSF51621">
    <property type="entry name" value="Phosphoenolpyruvate/pyruvate domain"/>
    <property type="match status" value="2"/>
</dbReference>
<comment type="similarity">
    <text evidence="2">Belongs to the PanB family.</text>
</comment>
<dbReference type="GO" id="GO:0005739">
    <property type="term" value="C:mitochondrion"/>
    <property type="evidence" value="ECO:0007669"/>
    <property type="project" value="TreeGrafter"/>
</dbReference>
<evidence type="ECO:0000256" key="3">
    <source>
        <dbReference type="ARBA" id="ARBA00012618"/>
    </source>
</evidence>
<gene>
    <name evidence="8" type="ORF">HU200_066721</name>
</gene>
<feature type="compositionally biased region" description="Polar residues" evidence="7">
    <location>
        <begin position="367"/>
        <end position="377"/>
    </location>
</feature>
<keyword evidence="4" id="KW-0602">Photosynthesis</keyword>
<dbReference type="InterPro" id="IPR015813">
    <property type="entry name" value="Pyrv/PenolPyrv_kinase-like_dom"/>
</dbReference>
<evidence type="ECO:0000313" key="8">
    <source>
        <dbReference type="EMBL" id="KAF8643664.1"/>
    </source>
</evidence>
<name>A0A834ZXP8_9POAL</name>
<feature type="compositionally biased region" description="Low complexity" evidence="7">
    <location>
        <begin position="54"/>
        <end position="66"/>
    </location>
</feature>
<feature type="region of interest" description="Disordered" evidence="7">
    <location>
        <begin position="354"/>
        <end position="386"/>
    </location>
</feature>
<reference evidence="8" key="1">
    <citation type="submission" date="2020-07" db="EMBL/GenBank/DDBJ databases">
        <title>Genome sequence and genetic diversity analysis of an under-domesticated orphan crop, white fonio (Digitaria exilis).</title>
        <authorList>
            <person name="Bennetzen J.L."/>
            <person name="Chen S."/>
            <person name="Ma X."/>
            <person name="Wang X."/>
            <person name="Yssel A.E.J."/>
            <person name="Chaluvadi S.R."/>
            <person name="Johnson M."/>
            <person name="Gangashetty P."/>
            <person name="Hamidou F."/>
            <person name="Sanogo M.D."/>
            <person name="Zwaenepoel A."/>
            <person name="Wallace J."/>
            <person name="Van De Peer Y."/>
            <person name="Van Deynze A."/>
        </authorList>
    </citation>
    <scope>NUCLEOTIDE SEQUENCE</scope>
    <source>
        <tissue evidence="8">Leaves</tissue>
    </source>
</reference>
<organism evidence="8 9">
    <name type="scientific">Digitaria exilis</name>
    <dbReference type="NCBI Taxonomy" id="1010633"/>
    <lineage>
        <taxon>Eukaryota</taxon>
        <taxon>Viridiplantae</taxon>
        <taxon>Streptophyta</taxon>
        <taxon>Embryophyta</taxon>
        <taxon>Tracheophyta</taxon>
        <taxon>Spermatophyta</taxon>
        <taxon>Magnoliopsida</taxon>
        <taxon>Liliopsida</taxon>
        <taxon>Poales</taxon>
        <taxon>Poaceae</taxon>
        <taxon>PACMAD clade</taxon>
        <taxon>Panicoideae</taxon>
        <taxon>Panicodae</taxon>
        <taxon>Paniceae</taxon>
        <taxon>Anthephorinae</taxon>
        <taxon>Digitaria</taxon>
    </lineage>
</organism>
<keyword evidence="9" id="KW-1185">Reference proteome</keyword>
<evidence type="ECO:0000256" key="2">
    <source>
        <dbReference type="ARBA" id="ARBA00008676"/>
    </source>
</evidence>
<dbReference type="EC" id="2.1.2.11" evidence="3"/>
<evidence type="ECO:0000256" key="1">
    <source>
        <dbReference type="ARBA" id="ARBA00005033"/>
    </source>
</evidence>
<dbReference type="CDD" id="cd06557">
    <property type="entry name" value="KPHMT-like"/>
    <property type="match status" value="1"/>
</dbReference>
<protein>
    <recommendedName>
        <fullName evidence="3">3-methyl-2-oxobutanoate hydroxymethyltransferase</fullName>
        <ecNumber evidence="3">2.1.2.11</ecNumber>
    </recommendedName>
</protein>
<comment type="catalytic activity">
    <reaction evidence="6">
        <text>(6R)-5,10-methylene-5,6,7,8-tetrahydrofolate + 3-methyl-2-oxobutanoate + H2O = 2-dehydropantoate + (6S)-5,6,7,8-tetrahydrofolate</text>
        <dbReference type="Rhea" id="RHEA:11824"/>
        <dbReference type="ChEBI" id="CHEBI:11561"/>
        <dbReference type="ChEBI" id="CHEBI:11851"/>
        <dbReference type="ChEBI" id="CHEBI:15377"/>
        <dbReference type="ChEBI" id="CHEBI:15636"/>
        <dbReference type="ChEBI" id="CHEBI:57453"/>
        <dbReference type="EC" id="2.1.2.11"/>
    </reaction>
</comment>
<accession>A0A834ZXP8</accession>
<evidence type="ECO:0000313" key="9">
    <source>
        <dbReference type="Proteomes" id="UP000636709"/>
    </source>
</evidence>
<comment type="caution">
    <text evidence="8">The sequence shown here is derived from an EMBL/GenBank/DDBJ whole genome shotgun (WGS) entry which is preliminary data.</text>
</comment>
<dbReference type="AlphaFoldDB" id="A0A834ZXP8"/>
<dbReference type="InterPro" id="IPR040442">
    <property type="entry name" value="Pyrv_kinase-like_dom_sf"/>
</dbReference>
<evidence type="ECO:0000256" key="4">
    <source>
        <dbReference type="ARBA" id="ARBA00022531"/>
    </source>
</evidence>
<dbReference type="Proteomes" id="UP000636709">
    <property type="component" value="Unassembled WGS sequence"/>
</dbReference>
<dbReference type="GO" id="GO:0003864">
    <property type="term" value="F:3-methyl-2-oxobutanoate hydroxymethyltransferase activity"/>
    <property type="evidence" value="ECO:0007669"/>
    <property type="project" value="UniProtKB-EC"/>
</dbReference>
<evidence type="ECO:0000256" key="6">
    <source>
        <dbReference type="ARBA" id="ARBA00049172"/>
    </source>
</evidence>
<proteinExistence type="inferred from homology"/>
<dbReference type="GO" id="GO:0000287">
    <property type="term" value="F:magnesium ion binding"/>
    <property type="evidence" value="ECO:0007669"/>
    <property type="project" value="TreeGrafter"/>
</dbReference>
<dbReference type="InterPro" id="IPR003700">
    <property type="entry name" value="Pantoate_hydroxy_MeTrfase"/>
</dbReference>
<evidence type="ECO:0000256" key="5">
    <source>
        <dbReference type="ARBA" id="ARBA00022679"/>
    </source>
</evidence>
<sequence length="539" mass="56804">MAHAAALAPPVSHQPAHHARIAAGNKMRPQQQASWRLLSHAPEAAVYGGGGGAARKQPQQQAEAAPAPRPVTLATLRGKHRRGEPITMVTAYDYSSAVHVDAAGIDLILVGDSAAMVAHGHDNTLPISLDLMLEHCRAVVRGAPRPLIVGDLPFGSYELVKEGGVDVVKMEGGAPSRVSAAKAIVEAGVAVMGHVGLTPQAISVLGGFRAQGKTVDSALKVVEAALALQEAGCFAVVLECLPPKRCKFRPLASELDTCAQFANVGAVINKALTEYRGEVEARSFPDAIYTPYKMSSADADAFANVRQQMGFNGAAAAAAAAADNAENLIDNRKPQEKKTNGTCGVAGVWASPNRILSPSPSLPPPTNQSQKPPSLSPYSARAPPLRTNQNTMMRRPLLVRQLARRLLSNVPESTVYGGPRPQESSAARRVTLTTLRGKHRRGEPITVVTAYDYPSAVHVDSAGIDVCLVGDSAAMVVHGHDTTLPITLDLMLEHCRAVARGAPRPLLVGDLPFGCYESSAAQGLDHSVVARFVCLFDIS</sequence>